<evidence type="ECO:0008006" key="3">
    <source>
        <dbReference type="Google" id="ProtNLM"/>
    </source>
</evidence>
<reference evidence="1 2" key="1">
    <citation type="submission" date="2021-05" db="EMBL/GenBank/DDBJ databases">
        <title>Comparative genomic studies on the polysaccharide-degrading batcterial strains of the Flammeovirga genus.</title>
        <authorList>
            <person name="Zewei F."/>
            <person name="Zheng Z."/>
            <person name="Yu L."/>
            <person name="Ruyue G."/>
            <person name="Yanhong M."/>
            <person name="Yuanyuan C."/>
            <person name="Jingyan G."/>
            <person name="Wenjun H."/>
        </authorList>
    </citation>
    <scope>NUCLEOTIDE SEQUENCE [LARGE SCALE GENOMIC DNA]</scope>
    <source>
        <strain evidence="1 2">NBRC:100898</strain>
    </source>
</reference>
<proteinExistence type="predicted"/>
<dbReference type="KEGG" id="fya:KMW28_07130"/>
<gene>
    <name evidence="1" type="ORF">KMW28_07130</name>
</gene>
<organism evidence="1 2">
    <name type="scientific">Flammeovirga yaeyamensis</name>
    <dbReference type="NCBI Taxonomy" id="367791"/>
    <lineage>
        <taxon>Bacteria</taxon>
        <taxon>Pseudomonadati</taxon>
        <taxon>Bacteroidota</taxon>
        <taxon>Cytophagia</taxon>
        <taxon>Cytophagales</taxon>
        <taxon>Flammeovirgaceae</taxon>
        <taxon>Flammeovirga</taxon>
    </lineage>
</organism>
<dbReference type="PROSITE" id="PS51257">
    <property type="entry name" value="PROKAR_LIPOPROTEIN"/>
    <property type="match status" value="1"/>
</dbReference>
<dbReference type="AlphaFoldDB" id="A0AAX1N7Z6"/>
<evidence type="ECO:0000313" key="1">
    <source>
        <dbReference type="EMBL" id="QWG03351.1"/>
    </source>
</evidence>
<keyword evidence="2" id="KW-1185">Reference proteome</keyword>
<sequence length="167" mass="19793">MNNFSLKSILLAVLISTISFSCSKEKSDKVNLNGVWRLTNIKVNLNSFAEDMPPMEKKMRAQFFEGMFENTIKENYNILVFENDSLLTNYRRPTNIDPDDYMEYKKEYLKDFSEPYKILKKEGKFYFKVGENIHQPRIITLSSDELVIENFNDNITYQYFEKVSDEI</sequence>
<accession>A0AAX1N7Z6</accession>
<dbReference type="Proteomes" id="UP000678679">
    <property type="component" value="Chromosome 1"/>
</dbReference>
<dbReference type="EMBL" id="CP076132">
    <property type="protein sequence ID" value="QWG03351.1"/>
    <property type="molecule type" value="Genomic_DNA"/>
</dbReference>
<dbReference type="RefSeq" id="WP_169663991.1">
    <property type="nucleotide sequence ID" value="NZ_CP076132.1"/>
</dbReference>
<evidence type="ECO:0000313" key="2">
    <source>
        <dbReference type="Proteomes" id="UP000678679"/>
    </source>
</evidence>
<name>A0AAX1N7Z6_9BACT</name>
<protein>
    <recommendedName>
        <fullName evidence="3">Lipocalin-like domain-containing protein</fullName>
    </recommendedName>
</protein>